<protein>
    <submittedName>
        <fullName evidence="3">SRPBCC family protein</fullName>
    </submittedName>
</protein>
<accession>A0A5B8VRC0</accession>
<evidence type="ECO:0000313" key="3">
    <source>
        <dbReference type="EMBL" id="QEC73442.1"/>
    </source>
</evidence>
<evidence type="ECO:0000259" key="2">
    <source>
        <dbReference type="Pfam" id="PF08327"/>
    </source>
</evidence>
<dbReference type="Proteomes" id="UP000321291">
    <property type="component" value="Chromosome"/>
</dbReference>
<dbReference type="RefSeq" id="WP_146785832.1">
    <property type="nucleotide sequence ID" value="NZ_CP042434.1"/>
</dbReference>
<dbReference type="InterPro" id="IPR013538">
    <property type="entry name" value="ASHA1/2-like_C"/>
</dbReference>
<evidence type="ECO:0000256" key="1">
    <source>
        <dbReference type="ARBA" id="ARBA00006817"/>
    </source>
</evidence>
<dbReference type="SUPFAM" id="SSF55961">
    <property type="entry name" value="Bet v1-like"/>
    <property type="match status" value="1"/>
</dbReference>
<reference evidence="3 4" key="1">
    <citation type="journal article" date="2017" name="Int. J. Syst. Evol. Microbiol.">
        <title>Arachidicoccus ginsenosidivorans sp. nov., with ginsenoside-converting activity isolated from ginseng cultivating soil.</title>
        <authorList>
            <person name="Siddiqi M.Z."/>
            <person name="Aslam Z."/>
            <person name="Im W.T."/>
        </authorList>
    </citation>
    <scope>NUCLEOTIDE SEQUENCE [LARGE SCALE GENOMIC DNA]</scope>
    <source>
        <strain evidence="3 4">Gsoil 809</strain>
    </source>
</reference>
<name>A0A5B8VRC0_9BACT</name>
<dbReference type="InterPro" id="IPR023393">
    <property type="entry name" value="START-like_dom_sf"/>
</dbReference>
<dbReference type="EMBL" id="CP042434">
    <property type="protein sequence ID" value="QEC73442.1"/>
    <property type="molecule type" value="Genomic_DNA"/>
</dbReference>
<feature type="domain" description="Activator of Hsp90 ATPase homologue 1/2-like C-terminal" evidence="2">
    <location>
        <begin position="17"/>
        <end position="147"/>
    </location>
</feature>
<gene>
    <name evidence="3" type="ORF">FSB73_19055</name>
</gene>
<dbReference type="Gene3D" id="3.30.530.20">
    <property type="match status" value="1"/>
</dbReference>
<keyword evidence="4" id="KW-1185">Reference proteome</keyword>
<evidence type="ECO:0000313" key="4">
    <source>
        <dbReference type="Proteomes" id="UP000321291"/>
    </source>
</evidence>
<dbReference type="Pfam" id="PF08327">
    <property type="entry name" value="AHSA1"/>
    <property type="match status" value="1"/>
</dbReference>
<dbReference type="KEGG" id="agi:FSB73_19055"/>
<organism evidence="3 4">
    <name type="scientific">Arachidicoccus ginsenosidivorans</name>
    <dbReference type="NCBI Taxonomy" id="496057"/>
    <lineage>
        <taxon>Bacteria</taxon>
        <taxon>Pseudomonadati</taxon>
        <taxon>Bacteroidota</taxon>
        <taxon>Chitinophagia</taxon>
        <taxon>Chitinophagales</taxon>
        <taxon>Chitinophagaceae</taxon>
        <taxon>Arachidicoccus</taxon>
    </lineage>
</organism>
<dbReference type="AlphaFoldDB" id="A0A5B8VRC0"/>
<sequence>MDSAKNTNTVTLHRVIKATPDKLFRAFTHEAAIASWLPPYGFVCSVQHMEAKLGGTYHMSFENFSTGNRHGFSGRFVQWEPGKLLQFVETFDDPAFGGEMTTTVELAAVSCGTEMHIRQTGIPAVIPVEMCYLGWQESLEKLIALVEPVIPEG</sequence>
<proteinExistence type="inferred from homology"/>
<dbReference type="CDD" id="cd08895">
    <property type="entry name" value="SRPBCC_CalC_Aha1-like_2"/>
    <property type="match status" value="1"/>
</dbReference>
<comment type="similarity">
    <text evidence="1">Belongs to the AHA1 family.</text>
</comment>
<dbReference type="OrthoDB" id="9786557at2"/>